<feature type="domain" description="Pyridine nucleotide-disulphide oxidoreductase dimerisation" evidence="12">
    <location>
        <begin position="345"/>
        <end position="448"/>
    </location>
</feature>
<comment type="cofactor">
    <cofactor evidence="9">
        <name>FAD</name>
        <dbReference type="ChEBI" id="CHEBI:57692"/>
    </cofactor>
    <text evidence="9">Binds 1 FAD per subunit.</text>
</comment>
<dbReference type="Gene3D" id="3.50.50.60">
    <property type="entry name" value="FAD/NAD(P)-binding domain"/>
    <property type="match status" value="2"/>
</dbReference>
<dbReference type="GO" id="GO:0050660">
    <property type="term" value="F:flavin adenine dinucleotide binding"/>
    <property type="evidence" value="ECO:0007669"/>
    <property type="project" value="TreeGrafter"/>
</dbReference>
<dbReference type="GO" id="GO:0016668">
    <property type="term" value="F:oxidoreductase activity, acting on a sulfur group of donors, NAD(P) as acceptor"/>
    <property type="evidence" value="ECO:0007669"/>
    <property type="project" value="InterPro"/>
</dbReference>
<keyword evidence="6" id="KW-1015">Disulfide bond</keyword>
<evidence type="ECO:0000256" key="4">
    <source>
        <dbReference type="ARBA" id="ARBA00022857"/>
    </source>
</evidence>
<dbReference type="InterPro" id="IPR001100">
    <property type="entry name" value="Pyr_nuc-diS_OxRdtase"/>
</dbReference>
<evidence type="ECO:0000256" key="3">
    <source>
        <dbReference type="ARBA" id="ARBA00022827"/>
    </source>
</evidence>
<feature type="disulfide bond" description="Redox-active" evidence="10">
    <location>
        <begin position="42"/>
        <end position="47"/>
    </location>
</feature>
<evidence type="ECO:0000313" key="14">
    <source>
        <dbReference type="EMBL" id="SRX92799.1"/>
    </source>
</evidence>
<keyword evidence="3 9" id="KW-0274">FAD</keyword>
<feature type="binding site" evidence="9">
    <location>
        <position position="199"/>
    </location>
    <ligand>
        <name>NAD(+)</name>
        <dbReference type="ChEBI" id="CHEBI:57540"/>
    </ligand>
</feature>
<sequence>MAENFDAIIVGAGQAGPFLAARLTDAGQKVALIERHLVGGTCVNYGCIPTKTLVASAHAAHVARRGADYGVGTGEITVDMAKVKARKDRVSGDDRHSVESWLASMQGLTFIRGHARFEGSHEIRVDERLLAADKIYLNVGERAAVPDMPGLSDIDYLTNVGILELDAVPEHLVIVGGSYIGLEFAQMYRRFGAHVTVIEKAPRLIPREDEDVSAAIREILEGEGVYVIVDADDVRFTKRDNGFEVTPRDGAPPIAGTHLLMAVGRRPNTDDLGLENAGVETDSRGYVVVDDELHTSVEHIWAMGDCNGRGGFTHTAYNDFEIVAANNGVFDGVPRRVSDRVPSYALYIDPPLGRAGMTADEVRRSGRKALVGKRPMTRVGRAVEKGETQGFMKVVVDAETEQILGAAILGVGGDEVIHSIIDIMTAKKPYTAISRTMHIHPTVSELVPTVLQEMHPLQ</sequence>
<organism evidence="14 15">
    <name type="scientific">Mycobacterium shimoidei</name>
    <dbReference type="NCBI Taxonomy" id="29313"/>
    <lineage>
        <taxon>Bacteria</taxon>
        <taxon>Bacillati</taxon>
        <taxon>Actinomycetota</taxon>
        <taxon>Actinomycetes</taxon>
        <taxon>Mycobacteriales</taxon>
        <taxon>Mycobacteriaceae</taxon>
        <taxon>Mycobacterium</taxon>
    </lineage>
</organism>
<dbReference type="InterPro" id="IPR036188">
    <property type="entry name" value="FAD/NAD-bd_sf"/>
</dbReference>
<reference evidence="14 15" key="1">
    <citation type="submission" date="2018-05" db="EMBL/GenBank/DDBJ databases">
        <authorList>
            <consortium name="IHU Genomes"/>
        </authorList>
    </citation>
    <scope>NUCLEOTIDE SEQUENCE [LARGE SCALE GENOMIC DNA]</scope>
    <source>
        <strain evidence="14 15">P7336</strain>
    </source>
</reference>
<evidence type="ECO:0000256" key="7">
    <source>
        <dbReference type="ARBA" id="ARBA00023284"/>
    </source>
</evidence>
<dbReference type="RefSeq" id="WP_069394125.1">
    <property type="nucleotide sequence ID" value="NZ_JACKUN010000022.1"/>
</dbReference>
<name>A0A1E3TNX2_MYCSH</name>
<dbReference type="InterPro" id="IPR016156">
    <property type="entry name" value="FAD/NAD-linked_Rdtase_dimer_sf"/>
</dbReference>
<evidence type="ECO:0000256" key="2">
    <source>
        <dbReference type="ARBA" id="ARBA00022630"/>
    </source>
</evidence>
<dbReference type="PRINTS" id="PR00411">
    <property type="entry name" value="PNDRDTASEI"/>
</dbReference>
<keyword evidence="4" id="KW-0521">NADP</keyword>
<dbReference type="Gene3D" id="3.30.390.30">
    <property type="match status" value="1"/>
</dbReference>
<dbReference type="PIRSF" id="PIRSF000350">
    <property type="entry name" value="Mercury_reductase_MerA"/>
    <property type="match status" value="1"/>
</dbReference>
<dbReference type="SUPFAM" id="SSF55424">
    <property type="entry name" value="FAD/NAD-linked reductases, dimerisation (C-terminal) domain"/>
    <property type="match status" value="1"/>
</dbReference>
<dbReference type="Proteomes" id="UP000252015">
    <property type="component" value="Unassembled WGS sequence"/>
</dbReference>
<evidence type="ECO:0000256" key="11">
    <source>
        <dbReference type="RuleBase" id="RU003691"/>
    </source>
</evidence>
<keyword evidence="15" id="KW-1185">Reference proteome</keyword>
<keyword evidence="9" id="KW-0520">NAD</keyword>
<comment type="similarity">
    <text evidence="1 11">Belongs to the class-I pyridine nucleotide-disulfide oxidoreductase family.</text>
</comment>
<dbReference type="NCBIfam" id="NF004992">
    <property type="entry name" value="PRK06370.1-4"/>
    <property type="match status" value="1"/>
</dbReference>
<keyword evidence="5 11" id="KW-0560">Oxidoreductase</keyword>
<evidence type="ECO:0000256" key="8">
    <source>
        <dbReference type="PIRSR" id="PIRSR000350-2"/>
    </source>
</evidence>
<dbReference type="PRINTS" id="PR00368">
    <property type="entry name" value="FADPNR"/>
</dbReference>
<keyword evidence="9" id="KW-0547">Nucleotide-binding</keyword>
<evidence type="ECO:0000256" key="10">
    <source>
        <dbReference type="PIRSR" id="PIRSR000350-4"/>
    </source>
</evidence>
<keyword evidence="7 11" id="KW-0676">Redox-active center</keyword>
<dbReference type="GO" id="GO:0003955">
    <property type="term" value="F:NAD(P)H dehydrogenase (quinone) activity"/>
    <property type="evidence" value="ECO:0007669"/>
    <property type="project" value="TreeGrafter"/>
</dbReference>
<evidence type="ECO:0000256" key="5">
    <source>
        <dbReference type="ARBA" id="ARBA00023002"/>
    </source>
</evidence>
<gene>
    <name evidence="14" type="ORF">MSP7336_01025</name>
</gene>
<proteinExistence type="inferred from homology"/>
<feature type="domain" description="FAD/NAD(P)-binding" evidence="13">
    <location>
        <begin position="6"/>
        <end position="317"/>
    </location>
</feature>
<protein>
    <submittedName>
        <fullName evidence="14">Mercuric reductase [Mesorhizobium loti]</fullName>
    </submittedName>
</protein>
<dbReference type="Pfam" id="PF07992">
    <property type="entry name" value="Pyr_redox_2"/>
    <property type="match status" value="1"/>
</dbReference>
<evidence type="ECO:0000313" key="15">
    <source>
        <dbReference type="Proteomes" id="UP000252015"/>
    </source>
</evidence>
<feature type="binding site" evidence="9">
    <location>
        <begin position="176"/>
        <end position="183"/>
    </location>
    <ligand>
        <name>NAD(+)</name>
        <dbReference type="ChEBI" id="CHEBI:57540"/>
    </ligand>
</feature>
<dbReference type="EMBL" id="UEGW01000001">
    <property type="protein sequence ID" value="SRX92799.1"/>
    <property type="molecule type" value="Genomic_DNA"/>
</dbReference>
<dbReference type="InterPro" id="IPR023753">
    <property type="entry name" value="FAD/NAD-binding_dom"/>
</dbReference>
<dbReference type="PANTHER" id="PTHR43014:SF2">
    <property type="entry name" value="MERCURIC REDUCTASE"/>
    <property type="match status" value="1"/>
</dbReference>
<dbReference type="Pfam" id="PF02852">
    <property type="entry name" value="Pyr_redox_dim"/>
    <property type="match status" value="1"/>
</dbReference>
<keyword evidence="2 11" id="KW-0285">Flavoprotein</keyword>
<dbReference type="InterPro" id="IPR012999">
    <property type="entry name" value="Pyr_OxRdtase_I_AS"/>
</dbReference>
<accession>A0A1E3TNX2</accession>
<evidence type="ECO:0000256" key="6">
    <source>
        <dbReference type="ARBA" id="ARBA00023157"/>
    </source>
</evidence>
<feature type="active site" description="Proton acceptor" evidence="8">
    <location>
        <position position="440"/>
    </location>
</feature>
<dbReference type="OrthoDB" id="9800167at2"/>
<feature type="binding site" evidence="9">
    <location>
        <position position="305"/>
    </location>
    <ligand>
        <name>NAD(+)</name>
        <dbReference type="ChEBI" id="CHEBI:57540"/>
    </ligand>
</feature>
<dbReference type="PANTHER" id="PTHR43014">
    <property type="entry name" value="MERCURIC REDUCTASE"/>
    <property type="match status" value="1"/>
</dbReference>
<dbReference type="SUPFAM" id="SSF51905">
    <property type="entry name" value="FAD/NAD(P)-binding domain"/>
    <property type="match status" value="1"/>
</dbReference>
<dbReference type="STRING" id="29313.BHQ16_01005"/>
<evidence type="ECO:0000256" key="9">
    <source>
        <dbReference type="PIRSR" id="PIRSR000350-3"/>
    </source>
</evidence>
<evidence type="ECO:0000259" key="13">
    <source>
        <dbReference type="Pfam" id="PF07992"/>
    </source>
</evidence>
<evidence type="ECO:0000259" key="12">
    <source>
        <dbReference type="Pfam" id="PF02852"/>
    </source>
</evidence>
<evidence type="ECO:0000256" key="1">
    <source>
        <dbReference type="ARBA" id="ARBA00007532"/>
    </source>
</evidence>
<dbReference type="InterPro" id="IPR004099">
    <property type="entry name" value="Pyr_nucl-diS_OxRdtase_dimer"/>
</dbReference>
<dbReference type="PROSITE" id="PS00076">
    <property type="entry name" value="PYRIDINE_REDOX_1"/>
    <property type="match status" value="1"/>
</dbReference>
<feature type="binding site" evidence="9">
    <location>
        <position position="51"/>
    </location>
    <ligand>
        <name>FAD</name>
        <dbReference type="ChEBI" id="CHEBI:57692"/>
    </ligand>
</feature>
<feature type="binding site" evidence="9">
    <location>
        <position position="264"/>
    </location>
    <ligand>
        <name>NAD(+)</name>
        <dbReference type="ChEBI" id="CHEBI:57540"/>
    </ligand>
</feature>
<dbReference type="AlphaFoldDB" id="A0A1E3TNX2"/>